<dbReference type="PANTHER" id="PTHR21206">
    <property type="entry name" value="SLD5 PROTEIN"/>
    <property type="match status" value="1"/>
</dbReference>
<protein>
    <recommendedName>
        <fullName evidence="3 6">DNA replication complex GINS protein SLD5</fullName>
    </recommendedName>
</protein>
<name>A0AB34KG96_9PEZI</name>
<evidence type="ECO:0000256" key="2">
    <source>
        <dbReference type="ARBA" id="ARBA00008187"/>
    </source>
</evidence>
<dbReference type="Pfam" id="PF05916">
    <property type="entry name" value="Sld5"/>
    <property type="match status" value="1"/>
</dbReference>
<dbReference type="PANTHER" id="PTHR21206:SF0">
    <property type="entry name" value="DNA REPLICATION COMPLEX GINS PROTEIN SLD5"/>
    <property type="match status" value="1"/>
</dbReference>
<evidence type="ECO:0000256" key="6">
    <source>
        <dbReference type="PIRNR" id="PIRNR007764"/>
    </source>
</evidence>
<dbReference type="Proteomes" id="UP000803884">
    <property type="component" value="Unassembled WGS sequence"/>
</dbReference>
<evidence type="ECO:0000313" key="9">
    <source>
        <dbReference type="EMBL" id="KAL1582776.1"/>
    </source>
</evidence>
<dbReference type="InterPro" id="IPR008591">
    <property type="entry name" value="GINS_Sld5"/>
</dbReference>
<reference evidence="9 10" key="1">
    <citation type="journal article" date="2020" name="Microbiol. Resour. Announc.">
        <title>Draft Genome Sequence of a Cladosporium Species Isolated from the Mesophotic Ascidian Didemnum maculosum.</title>
        <authorList>
            <person name="Gioti A."/>
            <person name="Siaperas R."/>
            <person name="Nikolaivits E."/>
            <person name="Le Goff G."/>
            <person name="Ouazzani J."/>
            <person name="Kotoulas G."/>
            <person name="Topakas E."/>
        </authorList>
    </citation>
    <scope>NUCLEOTIDE SEQUENCE [LARGE SCALE GENOMIC DNA]</scope>
    <source>
        <strain evidence="9 10">TM138-S3</strain>
    </source>
</reference>
<dbReference type="GO" id="GO:0000811">
    <property type="term" value="C:GINS complex"/>
    <property type="evidence" value="ECO:0007669"/>
    <property type="project" value="UniProtKB-UniRule"/>
</dbReference>
<keyword evidence="10" id="KW-1185">Reference proteome</keyword>
<evidence type="ECO:0000256" key="1">
    <source>
        <dbReference type="ARBA" id="ARBA00004123"/>
    </source>
</evidence>
<dbReference type="SUPFAM" id="SSF158573">
    <property type="entry name" value="GINS helical bundle-like"/>
    <property type="match status" value="1"/>
</dbReference>
<dbReference type="GO" id="GO:0000727">
    <property type="term" value="P:double-strand break repair via break-induced replication"/>
    <property type="evidence" value="ECO:0007669"/>
    <property type="project" value="TreeGrafter"/>
</dbReference>
<sequence>MADIADILASVSGGPSIPQSTLDLQALTRAWVNERTAPELLPYPGELVDRIMQRIATQIEAIEMMNATADPSANFKLVIVQTELERFKFLVRSLLRARIAKIDAYPHHTLAMSQTSPANLSHLESQYLHHHQHLLSSHYHTAFLSSFPQGLRKLDDTAGGISMVDKPDEDTAVFCRILRDAGQVEIQGEQGVGVVELHRGDIWVLRWRDVREGVERGDIELI</sequence>
<evidence type="ECO:0000259" key="7">
    <source>
        <dbReference type="Pfam" id="PF05916"/>
    </source>
</evidence>
<dbReference type="CDD" id="cd11711">
    <property type="entry name" value="GINS_A_Sld5"/>
    <property type="match status" value="1"/>
</dbReference>
<comment type="caution">
    <text evidence="9">The sequence shown here is derived from an EMBL/GenBank/DDBJ whole genome shotgun (WGS) entry which is preliminary data.</text>
</comment>
<dbReference type="RefSeq" id="XP_069225883.1">
    <property type="nucleotide sequence ID" value="XM_069376966.1"/>
</dbReference>
<evidence type="ECO:0000256" key="4">
    <source>
        <dbReference type="ARBA" id="ARBA00022705"/>
    </source>
</evidence>
<dbReference type="Gene3D" id="1.20.58.1030">
    <property type="match status" value="1"/>
</dbReference>
<dbReference type="InterPro" id="IPR038749">
    <property type="entry name" value="Sld5_GINS_A"/>
</dbReference>
<dbReference type="Gene3D" id="3.40.5.60">
    <property type="match status" value="1"/>
</dbReference>
<dbReference type="PIRSF" id="PIRSF007764">
    <property type="entry name" value="Sld5"/>
    <property type="match status" value="1"/>
</dbReference>
<keyword evidence="5 6" id="KW-0539">Nucleus</keyword>
<comment type="similarity">
    <text evidence="2 6">Belongs to the GINS4/SLD5 family.</text>
</comment>
<accession>A0AB34KG96</accession>
<dbReference type="AlphaFoldDB" id="A0AB34KG96"/>
<keyword evidence="4 6" id="KW-0235">DNA replication</keyword>
<evidence type="ECO:0000259" key="8">
    <source>
        <dbReference type="Pfam" id="PF16922"/>
    </source>
</evidence>
<organism evidence="9 10">
    <name type="scientific">Cladosporium halotolerans</name>
    <dbReference type="NCBI Taxonomy" id="1052096"/>
    <lineage>
        <taxon>Eukaryota</taxon>
        <taxon>Fungi</taxon>
        <taxon>Dikarya</taxon>
        <taxon>Ascomycota</taxon>
        <taxon>Pezizomycotina</taxon>
        <taxon>Dothideomycetes</taxon>
        <taxon>Dothideomycetidae</taxon>
        <taxon>Cladosporiales</taxon>
        <taxon>Cladosporiaceae</taxon>
        <taxon>Cladosporium</taxon>
    </lineage>
</organism>
<evidence type="ECO:0000256" key="5">
    <source>
        <dbReference type="ARBA" id="ARBA00023242"/>
    </source>
</evidence>
<evidence type="ECO:0000256" key="3">
    <source>
        <dbReference type="ARBA" id="ARBA00014804"/>
    </source>
</evidence>
<feature type="domain" description="DNA replication complex GINS protein SLD5 C-terminal" evidence="8">
    <location>
        <begin position="167"/>
        <end position="222"/>
    </location>
</feature>
<gene>
    <name evidence="9" type="ORF">WHR41_08362</name>
</gene>
<dbReference type="Pfam" id="PF16922">
    <property type="entry name" value="SLD5_C"/>
    <property type="match status" value="1"/>
</dbReference>
<evidence type="ECO:0000313" key="10">
    <source>
        <dbReference type="Proteomes" id="UP000803884"/>
    </source>
</evidence>
<dbReference type="InterPro" id="IPR036224">
    <property type="entry name" value="GINS_bundle-like_dom_sf"/>
</dbReference>
<dbReference type="GeneID" id="96009804"/>
<dbReference type="InterPro" id="IPR021151">
    <property type="entry name" value="GINS_A"/>
</dbReference>
<dbReference type="SUPFAM" id="SSF160059">
    <property type="entry name" value="PriA/YqbF domain"/>
    <property type="match status" value="1"/>
</dbReference>
<proteinExistence type="inferred from homology"/>
<dbReference type="EMBL" id="JAAQHG020000044">
    <property type="protein sequence ID" value="KAL1582776.1"/>
    <property type="molecule type" value="Genomic_DNA"/>
</dbReference>
<feature type="domain" description="GINS subunit" evidence="7">
    <location>
        <begin position="63"/>
        <end position="140"/>
    </location>
</feature>
<dbReference type="CDD" id="cd21692">
    <property type="entry name" value="GINS_B_Sld5"/>
    <property type="match status" value="1"/>
</dbReference>
<dbReference type="GO" id="GO:0006261">
    <property type="term" value="P:DNA-templated DNA replication"/>
    <property type="evidence" value="ECO:0007669"/>
    <property type="project" value="InterPro"/>
</dbReference>
<dbReference type="InterPro" id="IPR031633">
    <property type="entry name" value="SLD5_C"/>
</dbReference>
<comment type="subcellular location">
    <subcellularLocation>
        <location evidence="1 6">Nucleus</location>
    </subcellularLocation>
</comment>
<comment type="function">
    <text evidence="6">The GINS complex plays an essential role in the initiation of DNA replication.</text>
</comment>